<feature type="signal peptide" evidence="6">
    <location>
        <begin position="1"/>
        <end position="17"/>
    </location>
</feature>
<protein>
    <submittedName>
        <fullName evidence="8">N-sulfoglucosamine sulfohydrolase</fullName>
    </submittedName>
</protein>
<feature type="chain" id="PRO_5043808631" evidence="6">
    <location>
        <begin position="18"/>
        <end position="311"/>
    </location>
</feature>
<comment type="caution">
    <text evidence="8">The sequence shown here is derived from an EMBL/GenBank/DDBJ whole genome shotgun (WGS) entry which is preliminary data.</text>
</comment>
<evidence type="ECO:0000256" key="6">
    <source>
        <dbReference type="SAM" id="SignalP"/>
    </source>
</evidence>
<keyword evidence="3 6" id="KW-0732">Signal</keyword>
<keyword evidence="4" id="KW-0378">Hydrolase</keyword>
<dbReference type="PROSITE" id="PS00523">
    <property type="entry name" value="SULFATASE_1"/>
    <property type="match status" value="1"/>
</dbReference>
<organism evidence="8 9">
    <name type="scientific">Elysia marginata</name>
    <dbReference type="NCBI Taxonomy" id="1093978"/>
    <lineage>
        <taxon>Eukaryota</taxon>
        <taxon>Metazoa</taxon>
        <taxon>Spiralia</taxon>
        <taxon>Lophotrochozoa</taxon>
        <taxon>Mollusca</taxon>
        <taxon>Gastropoda</taxon>
        <taxon>Heterobranchia</taxon>
        <taxon>Euthyneura</taxon>
        <taxon>Panpulmonata</taxon>
        <taxon>Sacoglossa</taxon>
        <taxon>Placobranchoidea</taxon>
        <taxon>Plakobranchidae</taxon>
        <taxon>Elysia</taxon>
    </lineage>
</organism>
<name>A0AAV4EU63_9GAST</name>
<dbReference type="GO" id="GO:0030200">
    <property type="term" value="P:heparan sulfate proteoglycan catabolic process"/>
    <property type="evidence" value="ECO:0007669"/>
    <property type="project" value="TreeGrafter"/>
</dbReference>
<evidence type="ECO:0000256" key="2">
    <source>
        <dbReference type="ARBA" id="ARBA00008779"/>
    </source>
</evidence>
<evidence type="ECO:0000313" key="8">
    <source>
        <dbReference type="EMBL" id="GFR64125.1"/>
    </source>
</evidence>
<dbReference type="PANTHER" id="PTHR43108">
    <property type="entry name" value="N-ACETYLGLUCOSAMINE-6-SULFATASE FAMILY MEMBER"/>
    <property type="match status" value="1"/>
</dbReference>
<keyword evidence="5" id="KW-0325">Glycoprotein</keyword>
<dbReference type="EMBL" id="BMAT01007428">
    <property type="protein sequence ID" value="GFR64125.1"/>
    <property type="molecule type" value="Genomic_DNA"/>
</dbReference>
<dbReference type="InterPro" id="IPR000917">
    <property type="entry name" value="Sulfatase_N"/>
</dbReference>
<evidence type="ECO:0000256" key="3">
    <source>
        <dbReference type="ARBA" id="ARBA00022729"/>
    </source>
</evidence>
<reference evidence="8 9" key="1">
    <citation type="journal article" date="2021" name="Elife">
        <title>Chloroplast acquisition without the gene transfer in kleptoplastic sea slugs, Plakobranchus ocellatus.</title>
        <authorList>
            <person name="Maeda T."/>
            <person name="Takahashi S."/>
            <person name="Yoshida T."/>
            <person name="Shimamura S."/>
            <person name="Takaki Y."/>
            <person name="Nagai Y."/>
            <person name="Toyoda A."/>
            <person name="Suzuki Y."/>
            <person name="Arimoto A."/>
            <person name="Ishii H."/>
            <person name="Satoh N."/>
            <person name="Nishiyama T."/>
            <person name="Hasebe M."/>
            <person name="Maruyama T."/>
            <person name="Minagawa J."/>
            <person name="Obokata J."/>
            <person name="Shigenobu S."/>
        </authorList>
    </citation>
    <scope>NUCLEOTIDE SEQUENCE [LARGE SCALE GENOMIC DNA]</scope>
</reference>
<proteinExistence type="inferred from homology"/>
<dbReference type="Proteomes" id="UP000762676">
    <property type="component" value="Unassembled WGS sequence"/>
</dbReference>
<dbReference type="PANTHER" id="PTHR43108:SF6">
    <property type="entry name" value="N-SULPHOGLUCOSAMINE SULPHOHYDROLASE"/>
    <property type="match status" value="1"/>
</dbReference>
<evidence type="ECO:0000256" key="1">
    <source>
        <dbReference type="ARBA" id="ARBA00001913"/>
    </source>
</evidence>
<evidence type="ECO:0000259" key="7">
    <source>
        <dbReference type="Pfam" id="PF00884"/>
    </source>
</evidence>
<evidence type="ECO:0000256" key="4">
    <source>
        <dbReference type="ARBA" id="ARBA00022801"/>
    </source>
</evidence>
<dbReference type="Pfam" id="PF00884">
    <property type="entry name" value="Sulfatase"/>
    <property type="match status" value="1"/>
</dbReference>
<dbReference type="SUPFAM" id="SSF53649">
    <property type="entry name" value="Alkaline phosphatase-like"/>
    <property type="match status" value="1"/>
</dbReference>
<dbReference type="AlphaFoldDB" id="A0AAV4EU63"/>
<feature type="domain" description="Sulfatase N-terminal" evidence="7">
    <location>
        <begin position="20"/>
        <end position="301"/>
    </location>
</feature>
<dbReference type="GO" id="GO:0016250">
    <property type="term" value="F:N-sulfoglucosamine sulfohydrolase activity"/>
    <property type="evidence" value="ECO:0007669"/>
    <property type="project" value="TreeGrafter"/>
</dbReference>
<dbReference type="GO" id="GO:0006027">
    <property type="term" value="P:glycosaminoglycan catabolic process"/>
    <property type="evidence" value="ECO:0007669"/>
    <property type="project" value="TreeGrafter"/>
</dbReference>
<gene>
    <name evidence="8" type="ORF">ElyMa_003624300</name>
</gene>
<dbReference type="Gene3D" id="3.40.720.10">
    <property type="entry name" value="Alkaline Phosphatase, subunit A"/>
    <property type="match status" value="1"/>
</dbReference>
<sequence length="311" mass="34631">MLRGLSLVCLLAFAAQAKQRNVVVILADDGGFMQTAYNNTVCDTPSLDALASRSVIFNRGYTGVSSCSPSRSVILTGLPQHQNGMYGLHNGVHHFQSFYNVRSLPKILSDNGIFTGIVGKYHVGPMEVYTFDYMKIDNVNQVGRNITHMKGFVKEFLDKANEKEKPFFLYIAFHDPQRAGGHYGPFMNKWGDGQAGHGRIPDWKPIQYNPADVIVPYFLPDTPATREDIAAMYTSFNRMDQGIGLFMKELEISGHLDDTLVLWTSDNGIPFPGAKTNLYEPGMGEPMMISSPDHKQHWGKVNGPLFATFVN</sequence>
<evidence type="ECO:0000313" key="9">
    <source>
        <dbReference type="Proteomes" id="UP000762676"/>
    </source>
</evidence>
<accession>A0AAV4EU63</accession>
<comment type="similarity">
    <text evidence="2">Belongs to the sulfatase family.</text>
</comment>
<evidence type="ECO:0000256" key="5">
    <source>
        <dbReference type="ARBA" id="ARBA00023180"/>
    </source>
</evidence>
<comment type="cofactor">
    <cofactor evidence="1">
        <name>Ca(2+)</name>
        <dbReference type="ChEBI" id="CHEBI:29108"/>
    </cofactor>
</comment>
<dbReference type="InterPro" id="IPR024607">
    <property type="entry name" value="Sulfatase_CS"/>
</dbReference>
<dbReference type="InterPro" id="IPR017850">
    <property type="entry name" value="Alkaline_phosphatase_core_sf"/>
</dbReference>
<keyword evidence="9" id="KW-1185">Reference proteome</keyword>